<feature type="chain" id="PRO_5032573399" evidence="1">
    <location>
        <begin position="18"/>
        <end position="363"/>
    </location>
</feature>
<dbReference type="Pfam" id="PF11751">
    <property type="entry name" value="PorP_SprF"/>
    <property type="match status" value="1"/>
</dbReference>
<dbReference type="InterPro" id="IPR019861">
    <property type="entry name" value="PorP/SprF_Bacteroidetes"/>
</dbReference>
<dbReference type="Proteomes" id="UP000537126">
    <property type="component" value="Unassembled WGS sequence"/>
</dbReference>
<sequence>MKAMLRCFLFFCCFATAGGHVWAQQIPWSLYEQNGAALSPAAILQEEQAVFVLQNRRQWMQLGSPYQSNLLRVQYPLLRIEGDTAAYHYATIGLLFLDDTQGDRLQLKQNSLRLAFAYQWRIAKHRIGLGLEAAWHGRRLTGEQITGYDPQGQALQTEYLSTALISVWALNAGIIWRRPELHSVHDRYFLSIGTYDLNRPNVSHSSLLTSRRPPTWQLAAEARLFPLKQSKGFRHSLSPTFYLSKEAGTWAYQAGAWYRYHFSENSGRLFRNGSLGLGLRYHRAGRTALLLALNSATISLQFAYDYTLPSAMPGIDKLGTTEFSIGLKKTLGRVKKLNQFEDFIINDDLGDDNIEELPEEPEP</sequence>
<reference evidence="2 3" key="1">
    <citation type="submission" date="2020-03" db="EMBL/GenBank/DDBJ databases">
        <title>Genomic Encyclopedia of Type Strains, Phase IV (KMG-IV): sequencing the most valuable type-strain genomes for metagenomic binning, comparative biology and taxonomic classification.</title>
        <authorList>
            <person name="Goeker M."/>
        </authorList>
    </citation>
    <scope>NUCLEOTIDE SEQUENCE [LARGE SCALE GENOMIC DNA]</scope>
    <source>
        <strain evidence="2 3">DSM 5718</strain>
    </source>
</reference>
<feature type="signal peptide" evidence="1">
    <location>
        <begin position="1"/>
        <end position="17"/>
    </location>
</feature>
<accession>A0A846MU20</accession>
<gene>
    <name evidence="2" type="ORF">FHS56_002260</name>
</gene>
<evidence type="ECO:0000313" key="2">
    <source>
        <dbReference type="EMBL" id="NIK74727.1"/>
    </source>
</evidence>
<protein>
    <submittedName>
        <fullName evidence="2">Type IX secretion system PorP/SprF family membrane protein</fullName>
    </submittedName>
</protein>
<comment type="caution">
    <text evidence="2">The sequence shown here is derived from an EMBL/GenBank/DDBJ whole genome shotgun (WGS) entry which is preliminary data.</text>
</comment>
<dbReference type="EMBL" id="JAASRN010000006">
    <property type="protein sequence ID" value="NIK74727.1"/>
    <property type="molecule type" value="Genomic_DNA"/>
</dbReference>
<keyword evidence="1" id="KW-0732">Signal</keyword>
<dbReference type="RefSeq" id="WP_166920786.1">
    <property type="nucleotide sequence ID" value="NZ_JAASRN010000006.1"/>
</dbReference>
<evidence type="ECO:0000256" key="1">
    <source>
        <dbReference type="SAM" id="SignalP"/>
    </source>
</evidence>
<dbReference type="AlphaFoldDB" id="A0A846MU20"/>
<proteinExistence type="predicted"/>
<keyword evidence="3" id="KW-1185">Reference proteome</keyword>
<organism evidence="2 3">
    <name type="scientific">Thermonema lapsum</name>
    <dbReference type="NCBI Taxonomy" id="28195"/>
    <lineage>
        <taxon>Bacteria</taxon>
        <taxon>Pseudomonadati</taxon>
        <taxon>Bacteroidota</taxon>
        <taxon>Cytophagia</taxon>
        <taxon>Cytophagales</taxon>
        <taxon>Thermonemataceae</taxon>
        <taxon>Thermonema</taxon>
    </lineage>
</organism>
<dbReference type="NCBIfam" id="TIGR03519">
    <property type="entry name" value="T9SS_PorP_fam"/>
    <property type="match status" value="1"/>
</dbReference>
<evidence type="ECO:0000313" key="3">
    <source>
        <dbReference type="Proteomes" id="UP000537126"/>
    </source>
</evidence>
<name>A0A846MU20_9BACT</name>